<keyword evidence="2" id="KW-1185">Reference proteome</keyword>
<reference evidence="3" key="1">
    <citation type="submission" date="2022-11" db="UniProtKB">
        <authorList>
            <consortium name="WormBaseParasite"/>
        </authorList>
    </citation>
    <scope>IDENTIFICATION</scope>
</reference>
<evidence type="ECO:0000313" key="3">
    <source>
        <dbReference type="WBParaSite" id="PSU_v2.g10995.t1"/>
    </source>
</evidence>
<feature type="region of interest" description="Disordered" evidence="1">
    <location>
        <begin position="46"/>
        <end position="142"/>
    </location>
</feature>
<feature type="compositionally biased region" description="Basic and acidic residues" evidence="1">
    <location>
        <begin position="127"/>
        <end position="136"/>
    </location>
</feature>
<feature type="compositionally biased region" description="Polar residues" evidence="1">
    <location>
        <begin position="106"/>
        <end position="126"/>
    </location>
</feature>
<evidence type="ECO:0000256" key="1">
    <source>
        <dbReference type="SAM" id="MobiDB-lite"/>
    </source>
</evidence>
<accession>A0A914XVJ5</accession>
<feature type="region of interest" description="Disordered" evidence="1">
    <location>
        <begin position="1"/>
        <end position="22"/>
    </location>
</feature>
<dbReference type="AlphaFoldDB" id="A0A914XVJ5"/>
<evidence type="ECO:0000313" key="2">
    <source>
        <dbReference type="Proteomes" id="UP000887577"/>
    </source>
</evidence>
<dbReference type="Proteomes" id="UP000887577">
    <property type="component" value="Unplaced"/>
</dbReference>
<proteinExistence type="predicted"/>
<organism evidence="2 3">
    <name type="scientific">Panagrolaimus superbus</name>
    <dbReference type="NCBI Taxonomy" id="310955"/>
    <lineage>
        <taxon>Eukaryota</taxon>
        <taxon>Metazoa</taxon>
        <taxon>Ecdysozoa</taxon>
        <taxon>Nematoda</taxon>
        <taxon>Chromadorea</taxon>
        <taxon>Rhabditida</taxon>
        <taxon>Tylenchina</taxon>
        <taxon>Panagrolaimomorpha</taxon>
        <taxon>Panagrolaimoidea</taxon>
        <taxon>Panagrolaimidae</taxon>
        <taxon>Panagrolaimus</taxon>
    </lineage>
</organism>
<name>A0A914XVJ5_9BILA</name>
<protein>
    <submittedName>
        <fullName evidence="3">Uncharacterized protein</fullName>
    </submittedName>
</protein>
<dbReference type="WBParaSite" id="PSU_v2.g10995.t1">
    <property type="protein sequence ID" value="PSU_v2.g10995.t1"/>
    <property type="gene ID" value="PSU_v2.g10995"/>
</dbReference>
<sequence length="186" mass="20851">MSSRRESPSLRLSKTPQSFQVEQLQLQQQQHHQSIKEEISECLSQANSPISTPKKLRKHAPYRLDKAVRKLTDRLEATKDTISPKKSSSTPPPASIATEEEEAIIQNRSTSAELLPHDTSSNTSSTENHKPSEEHVPTSVGSELSFLNPHNNMNGRFDPITLMMLKNLATNHSALKNHAIKRLVFL</sequence>
<feature type="compositionally biased region" description="Basic and acidic residues" evidence="1">
    <location>
        <begin position="62"/>
        <end position="83"/>
    </location>
</feature>